<dbReference type="GO" id="GO:0016020">
    <property type="term" value="C:membrane"/>
    <property type="evidence" value="ECO:0007669"/>
    <property type="project" value="UniProtKB-SubCell"/>
</dbReference>
<sequence>MFYATITVREHLLYQARLRMGPHTTAEQHEERVDTVLEELGLAKCRDTLIGGIRVRGISGGERKRLSFATEILTNPLLLFVDEPTSGLDSYMAEAVMVQLQQLAREGRTVITTVHQPSSELFTLFDTLYLLCDGVTVYNGKASDAVAYFAELGYQCP</sequence>
<evidence type="ECO:0000256" key="2">
    <source>
        <dbReference type="ARBA" id="ARBA00022448"/>
    </source>
</evidence>
<evidence type="ECO:0000313" key="9">
    <source>
        <dbReference type="Proteomes" id="UP000002640"/>
    </source>
</evidence>
<dbReference type="InterPro" id="IPR003439">
    <property type="entry name" value="ABC_transporter-like_ATP-bd"/>
</dbReference>
<gene>
    <name evidence="8" type="ORF">PHYSODRAFT_260515</name>
</gene>
<dbReference type="InParanoid" id="G4ZHU9"/>
<dbReference type="Gene3D" id="3.40.50.300">
    <property type="entry name" value="P-loop containing nucleotide triphosphate hydrolases"/>
    <property type="match status" value="1"/>
</dbReference>
<dbReference type="EMBL" id="JH159154">
    <property type="protein sequence ID" value="EGZ16794.1"/>
    <property type="molecule type" value="Genomic_DNA"/>
</dbReference>
<dbReference type="GeneID" id="20639189"/>
<dbReference type="RefSeq" id="XP_009525852.1">
    <property type="nucleotide sequence ID" value="XM_009527557.1"/>
</dbReference>
<keyword evidence="4" id="KW-1133">Transmembrane helix</keyword>
<feature type="domain" description="ABC transporter family G" evidence="7">
    <location>
        <begin position="115"/>
        <end position="157"/>
    </location>
</feature>
<feature type="non-terminal residue" evidence="8">
    <location>
        <position position="157"/>
    </location>
</feature>
<dbReference type="Pfam" id="PF19055">
    <property type="entry name" value="ABC2_membrane_7"/>
    <property type="match status" value="1"/>
</dbReference>
<organism evidence="8 9">
    <name type="scientific">Phytophthora sojae (strain P6497)</name>
    <name type="common">Soybean stem and root rot agent</name>
    <name type="synonym">Phytophthora megasperma f. sp. glycines</name>
    <dbReference type="NCBI Taxonomy" id="1094619"/>
    <lineage>
        <taxon>Eukaryota</taxon>
        <taxon>Sar</taxon>
        <taxon>Stramenopiles</taxon>
        <taxon>Oomycota</taxon>
        <taxon>Peronosporomycetes</taxon>
        <taxon>Peronosporales</taxon>
        <taxon>Peronosporaceae</taxon>
        <taxon>Phytophthora</taxon>
    </lineage>
</organism>
<evidence type="ECO:0000256" key="5">
    <source>
        <dbReference type="ARBA" id="ARBA00023136"/>
    </source>
</evidence>
<keyword evidence="2" id="KW-0813">Transport</keyword>
<keyword evidence="9" id="KW-1185">Reference proteome</keyword>
<dbReference type="SMR" id="G4ZHU9"/>
<feature type="domain" description="ABC transporter" evidence="6">
    <location>
        <begin position="7"/>
        <end position="86"/>
    </location>
</feature>
<keyword evidence="3" id="KW-0812">Transmembrane</keyword>
<dbReference type="AlphaFoldDB" id="G4ZHU9"/>
<dbReference type="PANTHER" id="PTHR48041:SF139">
    <property type="entry name" value="PROTEIN SCARLET"/>
    <property type="match status" value="1"/>
</dbReference>
<accession>G4ZHU9</accession>
<evidence type="ECO:0000259" key="6">
    <source>
        <dbReference type="Pfam" id="PF00005"/>
    </source>
</evidence>
<reference evidence="8 9" key="1">
    <citation type="journal article" date="2006" name="Science">
        <title>Phytophthora genome sequences uncover evolutionary origins and mechanisms of pathogenesis.</title>
        <authorList>
            <person name="Tyler B.M."/>
            <person name="Tripathy S."/>
            <person name="Zhang X."/>
            <person name="Dehal P."/>
            <person name="Jiang R.H."/>
            <person name="Aerts A."/>
            <person name="Arredondo F.D."/>
            <person name="Baxter L."/>
            <person name="Bensasson D."/>
            <person name="Beynon J.L."/>
            <person name="Chapman J."/>
            <person name="Damasceno C.M."/>
            <person name="Dorrance A.E."/>
            <person name="Dou D."/>
            <person name="Dickerman A.W."/>
            <person name="Dubchak I.L."/>
            <person name="Garbelotto M."/>
            <person name="Gijzen M."/>
            <person name="Gordon S.G."/>
            <person name="Govers F."/>
            <person name="Grunwald N.J."/>
            <person name="Huang W."/>
            <person name="Ivors K.L."/>
            <person name="Jones R.W."/>
            <person name="Kamoun S."/>
            <person name="Krampis K."/>
            <person name="Lamour K.H."/>
            <person name="Lee M.K."/>
            <person name="McDonald W.H."/>
            <person name="Medina M."/>
            <person name="Meijer H.J."/>
            <person name="Nordberg E.K."/>
            <person name="Maclean D.J."/>
            <person name="Ospina-Giraldo M.D."/>
            <person name="Morris P.F."/>
            <person name="Phuntumart V."/>
            <person name="Putnam N.H."/>
            <person name="Rash S."/>
            <person name="Rose J.K."/>
            <person name="Sakihama Y."/>
            <person name="Salamov A.A."/>
            <person name="Savidor A."/>
            <person name="Scheuring C.F."/>
            <person name="Smith B.M."/>
            <person name="Sobral B.W."/>
            <person name="Terry A."/>
            <person name="Torto-Alalibo T.A."/>
            <person name="Win J."/>
            <person name="Xu Z."/>
            <person name="Zhang H."/>
            <person name="Grigoriev I.V."/>
            <person name="Rokhsar D.S."/>
            <person name="Boore J.L."/>
        </authorList>
    </citation>
    <scope>NUCLEOTIDE SEQUENCE [LARGE SCALE GENOMIC DNA]</scope>
    <source>
        <strain evidence="8 9">P6497</strain>
    </source>
</reference>
<dbReference type="STRING" id="1094619.G4ZHU9"/>
<evidence type="ECO:0000256" key="1">
    <source>
        <dbReference type="ARBA" id="ARBA00004141"/>
    </source>
</evidence>
<dbReference type="SUPFAM" id="SSF52540">
    <property type="entry name" value="P-loop containing nucleoside triphosphate hydrolases"/>
    <property type="match status" value="1"/>
</dbReference>
<dbReference type="InterPro" id="IPR027417">
    <property type="entry name" value="P-loop_NTPase"/>
</dbReference>
<protein>
    <submittedName>
        <fullName evidence="8">Soluble type ABC transporter</fullName>
    </submittedName>
</protein>
<dbReference type="PANTHER" id="PTHR48041">
    <property type="entry name" value="ABC TRANSPORTER G FAMILY MEMBER 28"/>
    <property type="match status" value="1"/>
</dbReference>
<dbReference type="GO" id="GO:0005524">
    <property type="term" value="F:ATP binding"/>
    <property type="evidence" value="ECO:0007669"/>
    <property type="project" value="InterPro"/>
</dbReference>
<dbReference type="Proteomes" id="UP000002640">
    <property type="component" value="Unassembled WGS sequence"/>
</dbReference>
<dbReference type="InterPro" id="IPR043926">
    <property type="entry name" value="ABCG_dom"/>
</dbReference>
<dbReference type="GO" id="GO:0140359">
    <property type="term" value="F:ABC-type transporter activity"/>
    <property type="evidence" value="ECO:0007669"/>
    <property type="project" value="InterPro"/>
</dbReference>
<dbReference type="OMA" id="NCRIWRS"/>
<evidence type="ECO:0000256" key="3">
    <source>
        <dbReference type="ARBA" id="ARBA00022692"/>
    </source>
</evidence>
<keyword evidence="5" id="KW-0472">Membrane</keyword>
<dbReference type="InterPro" id="IPR050352">
    <property type="entry name" value="ABCG_transporters"/>
</dbReference>
<name>G4ZHU9_PHYSP</name>
<evidence type="ECO:0000256" key="4">
    <source>
        <dbReference type="ARBA" id="ARBA00022989"/>
    </source>
</evidence>
<proteinExistence type="predicted"/>
<comment type="subcellular location">
    <subcellularLocation>
        <location evidence="1">Membrane</location>
        <topology evidence="1">Multi-pass membrane protein</topology>
    </subcellularLocation>
</comment>
<dbReference type="KEGG" id="psoj:PHYSODRAFT_260515"/>
<dbReference type="GO" id="GO:0016887">
    <property type="term" value="F:ATP hydrolysis activity"/>
    <property type="evidence" value="ECO:0007669"/>
    <property type="project" value="InterPro"/>
</dbReference>
<evidence type="ECO:0000259" key="7">
    <source>
        <dbReference type="Pfam" id="PF19055"/>
    </source>
</evidence>
<dbReference type="Pfam" id="PF00005">
    <property type="entry name" value="ABC_tran"/>
    <property type="match status" value="1"/>
</dbReference>
<evidence type="ECO:0000313" key="8">
    <source>
        <dbReference type="EMBL" id="EGZ16794.1"/>
    </source>
</evidence>